<gene>
    <name evidence="4" type="primary">ga22316</name>
    <name evidence="4" type="ORF">PR202_ga22316</name>
</gene>
<dbReference type="PANTHER" id="PTHR48046:SF1">
    <property type="entry name" value="GLYCOSYLTRANSFERASE-RELATED"/>
    <property type="match status" value="1"/>
</dbReference>
<dbReference type="GO" id="GO:0008194">
    <property type="term" value="F:UDP-glycosyltransferase activity"/>
    <property type="evidence" value="ECO:0007669"/>
    <property type="project" value="InterPro"/>
</dbReference>
<comment type="similarity">
    <text evidence="1">Belongs to the UDP-glycosyltransferase family.</text>
</comment>
<dbReference type="SUPFAM" id="SSF53756">
    <property type="entry name" value="UDP-Glycosyltransferase/glycogen phosphorylase"/>
    <property type="match status" value="1"/>
</dbReference>
<evidence type="ECO:0000256" key="3">
    <source>
        <dbReference type="ARBA" id="ARBA00022679"/>
    </source>
</evidence>
<proteinExistence type="inferred from homology"/>
<keyword evidence="2" id="KW-0328">Glycosyltransferase</keyword>
<dbReference type="Gene3D" id="3.40.50.2000">
    <property type="entry name" value="Glycogen Phosphorylase B"/>
    <property type="match status" value="2"/>
</dbReference>
<evidence type="ECO:0000313" key="5">
    <source>
        <dbReference type="Proteomes" id="UP001054889"/>
    </source>
</evidence>
<dbReference type="CDD" id="cd03784">
    <property type="entry name" value="GT1_Gtf-like"/>
    <property type="match status" value="1"/>
</dbReference>
<evidence type="ECO:0000313" key="4">
    <source>
        <dbReference type="EMBL" id="GJN04744.1"/>
    </source>
</evidence>
<dbReference type="AlphaFoldDB" id="A0AAV5D396"/>
<organism evidence="4 5">
    <name type="scientific">Eleusine coracana subsp. coracana</name>
    <dbReference type="NCBI Taxonomy" id="191504"/>
    <lineage>
        <taxon>Eukaryota</taxon>
        <taxon>Viridiplantae</taxon>
        <taxon>Streptophyta</taxon>
        <taxon>Embryophyta</taxon>
        <taxon>Tracheophyta</taxon>
        <taxon>Spermatophyta</taxon>
        <taxon>Magnoliopsida</taxon>
        <taxon>Liliopsida</taxon>
        <taxon>Poales</taxon>
        <taxon>Poaceae</taxon>
        <taxon>PACMAD clade</taxon>
        <taxon>Chloridoideae</taxon>
        <taxon>Cynodonteae</taxon>
        <taxon>Eleusininae</taxon>
        <taxon>Eleusine</taxon>
    </lineage>
</organism>
<sequence>MTTECARSVPALTEILSSLRKTTRLVAFVTDMFGIDSFDAASRAGVARRCLFMPVNLHTLSLFLYLPALAASSIPGGFKDLAPAEPVRLPGCVPIPGPEIIPQLQDRSGPGFWGIVHLAERCRVGVDAILVNTFDAVEPEVAKLLRQPEPGRPPVYPIGPLVMLTTSDNNSNNGTARNRICLEWLNRQSPSGQRFLWVVRSPSDDSTPSEYYFDAESRKDPFRYLPEGFLDRTKDTGLVVQSWAPQTEVLAHSATGGFLTPCGWNSALESLVHGVPMLAWPLFAEQGQNAMMLAEEGVQAALRLPGMKDKETIAAMVRELMEGEGKGATVRKKVAQLQKAAKESLRDGGASMTALDELVLEWAAGTNE</sequence>
<protein>
    <submittedName>
        <fullName evidence="4">Uncharacterized protein</fullName>
    </submittedName>
</protein>
<dbReference type="PANTHER" id="PTHR48046">
    <property type="entry name" value="UDP-GLYCOSYLTRANSFERASE 72E1"/>
    <property type="match status" value="1"/>
</dbReference>
<reference evidence="4" key="2">
    <citation type="submission" date="2021-12" db="EMBL/GenBank/DDBJ databases">
        <title>Resequencing data analysis of finger millet.</title>
        <authorList>
            <person name="Hatakeyama M."/>
            <person name="Aluri S."/>
            <person name="Balachadran M.T."/>
            <person name="Sivarajan S.R."/>
            <person name="Poveda L."/>
            <person name="Shimizu-Inatsugi R."/>
            <person name="Schlapbach R."/>
            <person name="Sreeman S.M."/>
            <person name="Shimizu K.K."/>
        </authorList>
    </citation>
    <scope>NUCLEOTIDE SEQUENCE</scope>
</reference>
<dbReference type="EMBL" id="BQKI01000011">
    <property type="protein sequence ID" value="GJN04744.1"/>
    <property type="molecule type" value="Genomic_DNA"/>
</dbReference>
<dbReference type="InterPro" id="IPR002213">
    <property type="entry name" value="UDP_glucos_trans"/>
</dbReference>
<name>A0AAV5D396_ELECO</name>
<dbReference type="Pfam" id="PF00201">
    <property type="entry name" value="UDPGT"/>
    <property type="match status" value="1"/>
</dbReference>
<evidence type="ECO:0000256" key="2">
    <source>
        <dbReference type="ARBA" id="ARBA00022676"/>
    </source>
</evidence>
<dbReference type="FunFam" id="3.40.50.2000:FF:000056">
    <property type="entry name" value="Glycosyltransferase"/>
    <property type="match status" value="1"/>
</dbReference>
<reference evidence="4" key="1">
    <citation type="journal article" date="2018" name="DNA Res.">
        <title>Multiple hybrid de novo genome assembly of finger millet, an orphan allotetraploid crop.</title>
        <authorList>
            <person name="Hatakeyama M."/>
            <person name="Aluri S."/>
            <person name="Balachadran M.T."/>
            <person name="Sivarajan S.R."/>
            <person name="Patrignani A."/>
            <person name="Gruter S."/>
            <person name="Poveda L."/>
            <person name="Shimizu-Inatsugi R."/>
            <person name="Baeten J."/>
            <person name="Francoijs K.J."/>
            <person name="Nataraja K.N."/>
            <person name="Reddy Y.A.N."/>
            <person name="Phadnis S."/>
            <person name="Ravikumar R.L."/>
            <person name="Schlapbach R."/>
            <person name="Sreeman S.M."/>
            <person name="Shimizu K.K."/>
        </authorList>
    </citation>
    <scope>NUCLEOTIDE SEQUENCE</scope>
</reference>
<comment type="caution">
    <text evidence="4">The sequence shown here is derived from an EMBL/GenBank/DDBJ whole genome shotgun (WGS) entry which is preliminary data.</text>
</comment>
<keyword evidence="3" id="KW-0808">Transferase</keyword>
<keyword evidence="5" id="KW-1185">Reference proteome</keyword>
<evidence type="ECO:0000256" key="1">
    <source>
        <dbReference type="ARBA" id="ARBA00009995"/>
    </source>
</evidence>
<dbReference type="Proteomes" id="UP001054889">
    <property type="component" value="Unassembled WGS sequence"/>
</dbReference>
<accession>A0AAV5D396</accession>